<dbReference type="RefSeq" id="WP_187754942.1">
    <property type="nucleotide sequence ID" value="NZ_JABURY010000010.1"/>
</dbReference>
<keyword evidence="5" id="KW-0598">Phosphotransferase system</keyword>
<evidence type="ECO:0000259" key="8">
    <source>
        <dbReference type="PROSITE" id="PS51100"/>
    </source>
</evidence>
<keyword evidence="4" id="KW-0808">Transferase</keyword>
<comment type="caution">
    <text evidence="9">The sequence shown here is derived from an EMBL/GenBank/DDBJ whole genome shotgun (WGS) entry which is preliminary data.</text>
</comment>
<evidence type="ECO:0000256" key="2">
    <source>
        <dbReference type="ARBA" id="ARBA00022553"/>
    </source>
</evidence>
<dbReference type="SUPFAM" id="SSF52794">
    <property type="entry name" value="PTS system IIB component-like"/>
    <property type="match status" value="1"/>
</dbReference>
<dbReference type="Proteomes" id="UP000651208">
    <property type="component" value="Unassembled WGS sequence"/>
</dbReference>
<proteinExistence type="predicted"/>
<dbReference type="PANTHER" id="PTHR34581">
    <property type="entry name" value="PTS SYSTEM N,N'-DIACETYLCHITOBIOSE-SPECIFIC EIIB COMPONENT"/>
    <property type="match status" value="1"/>
</dbReference>
<feature type="domain" description="PTS EIIB type-3" evidence="8">
    <location>
        <begin position="1"/>
        <end position="106"/>
    </location>
</feature>
<dbReference type="InterPro" id="IPR051819">
    <property type="entry name" value="PTS_sugar-specific_EIIB"/>
</dbReference>
<gene>
    <name evidence="9" type="ORF">FcAc13_04120</name>
</gene>
<dbReference type="Gene3D" id="3.40.50.2300">
    <property type="match status" value="1"/>
</dbReference>
<evidence type="ECO:0000256" key="4">
    <source>
        <dbReference type="ARBA" id="ARBA00022679"/>
    </source>
</evidence>
<dbReference type="InterPro" id="IPR036095">
    <property type="entry name" value="PTS_EIIB-like_sf"/>
</dbReference>
<sequence length="106" mass="11674">MIKIKLFCAAGFSTSMLVEKMLETAQQQGIDVDIQAHSHAKLRDYVNDMDVALLGPQVGYALKKAKEVCAPANVPIEVIPMIDYGTMNGENVLNFALNLYQTKAEQ</sequence>
<keyword evidence="1" id="KW-0813">Transport</keyword>
<evidence type="ECO:0000313" key="10">
    <source>
        <dbReference type="Proteomes" id="UP000651208"/>
    </source>
</evidence>
<organism evidence="9 10">
    <name type="scientific">Frischella japonica</name>
    <dbReference type="NCBI Taxonomy" id="2741544"/>
    <lineage>
        <taxon>Bacteria</taxon>
        <taxon>Pseudomonadati</taxon>
        <taxon>Pseudomonadota</taxon>
        <taxon>Gammaproteobacteria</taxon>
        <taxon>Orbales</taxon>
        <taxon>Orbaceae</taxon>
        <taxon>Frischella</taxon>
    </lineage>
</organism>
<evidence type="ECO:0000256" key="1">
    <source>
        <dbReference type="ARBA" id="ARBA00022448"/>
    </source>
</evidence>
<keyword evidence="6" id="KW-0418">Kinase</keyword>
<feature type="modified residue" description="Phosphocysteine; by EIIA" evidence="7">
    <location>
        <position position="8"/>
    </location>
</feature>
<dbReference type="InterPro" id="IPR013012">
    <property type="entry name" value="PTS_EIIB_3"/>
</dbReference>
<evidence type="ECO:0000313" key="9">
    <source>
        <dbReference type="EMBL" id="MBC9130491.1"/>
    </source>
</evidence>
<keyword evidence="2" id="KW-0597">Phosphoprotein</keyword>
<reference evidence="9 10" key="1">
    <citation type="submission" date="2020-06" db="EMBL/GenBank/DDBJ databases">
        <title>Frischella cerana isolated from Apis cerana gut homogenate.</title>
        <authorList>
            <person name="Wolter L.A."/>
            <person name="Suenami S."/>
            <person name="Miyazaki R."/>
        </authorList>
    </citation>
    <scope>NUCLEOTIDE SEQUENCE [LARGE SCALE GENOMIC DNA]</scope>
    <source>
        <strain evidence="9 10">Ac13</strain>
    </source>
</reference>
<keyword evidence="10" id="KW-1185">Reference proteome</keyword>
<evidence type="ECO:0000256" key="7">
    <source>
        <dbReference type="PROSITE-ProRule" id="PRU00423"/>
    </source>
</evidence>
<evidence type="ECO:0000256" key="3">
    <source>
        <dbReference type="ARBA" id="ARBA00022597"/>
    </source>
</evidence>
<dbReference type="InterPro" id="IPR003501">
    <property type="entry name" value="PTS_EIIB_2/3"/>
</dbReference>
<name>A0ABR7QWA0_9GAMM</name>
<keyword evidence="3 9" id="KW-0762">Sugar transport</keyword>
<evidence type="ECO:0000256" key="6">
    <source>
        <dbReference type="ARBA" id="ARBA00022777"/>
    </source>
</evidence>
<accession>A0ABR7QWA0</accession>
<dbReference type="CDD" id="cd05564">
    <property type="entry name" value="PTS_IIB_chitobiose_lichenan"/>
    <property type="match status" value="1"/>
</dbReference>
<protein>
    <submittedName>
        <fullName evidence="9">PTS sugar transporter subunit IIB</fullName>
    </submittedName>
</protein>
<dbReference type="EMBL" id="JABURY010000010">
    <property type="protein sequence ID" value="MBC9130491.1"/>
    <property type="molecule type" value="Genomic_DNA"/>
</dbReference>
<dbReference type="PANTHER" id="PTHR34581:SF2">
    <property type="entry name" value="PTS SYSTEM N,N'-DIACETYLCHITOBIOSE-SPECIFIC EIIB COMPONENT"/>
    <property type="match status" value="1"/>
</dbReference>
<dbReference type="Pfam" id="PF02302">
    <property type="entry name" value="PTS_IIB"/>
    <property type="match status" value="1"/>
</dbReference>
<dbReference type="PROSITE" id="PS51100">
    <property type="entry name" value="PTS_EIIB_TYPE_3"/>
    <property type="match status" value="1"/>
</dbReference>
<evidence type="ECO:0000256" key="5">
    <source>
        <dbReference type="ARBA" id="ARBA00022683"/>
    </source>
</evidence>